<proteinExistence type="inferred from homology"/>
<feature type="compositionally biased region" description="Polar residues" evidence="2">
    <location>
        <begin position="10"/>
        <end position="30"/>
    </location>
</feature>
<gene>
    <name evidence="3" type="ORF">ULMS_03430</name>
</gene>
<accession>A0A5J4FXT5</accession>
<organism evidence="3 4">
    <name type="scientific">Patiriisocius marinistellae</name>
    <dbReference type="NCBI Taxonomy" id="2494560"/>
    <lineage>
        <taxon>Bacteria</taxon>
        <taxon>Pseudomonadati</taxon>
        <taxon>Bacteroidota</taxon>
        <taxon>Flavobacteriia</taxon>
        <taxon>Flavobacteriales</taxon>
        <taxon>Flavobacteriaceae</taxon>
        <taxon>Patiriisocius</taxon>
    </lineage>
</organism>
<evidence type="ECO:0000256" key="1">
    <source>
        <dbReference type="ARBA" id="ARBA00044755"/>
    </source>
</evidence>
<dbReference type="RefSeq" id="WP_151892772.1">
    <property type="nucleotide sequence ID" value="NZ_BKCF01000001.1"/>
</dbReference>
<dbReference type="AlphaFoldDB" id="A0A5J4FXT5"/>
<dbReference type="OrthoDB" id="5432602at2"/>
<feature type="region of interest" description="Disordered" evidence="2">
    <location>
        <begin position="1"/>
        <end position="30"/>
    </location>
</feature>
<evidence type="ECO:0008006" key="5">
    <source>
        <dbReference type="Google" id="ProtNLM"/>
    </source>
</evidence>
<keyword evidence="4" id="KW-1185">Reference proteome</keyword>
<reference evidence="3 4" key="1">
    <citation type="submission" date="2019-08" db="EMBL/GenBank/DDBJ databases">
        <title>Ulvibacter marinistellae sp. nov., isolated from a starfish, Patiria pectinifera.</title>
        <authorList>
            <person name="Kawano K."/>
            <person name="Ushijima N."/>
            <person name="Kihara M."/>
            <person name="Itoh H."/>
        </authorList>
    </citation>
    <scope>NUCLEOTIDE SEQUENCE [LARGE SCALE GENOMIC DNA]</scope>
    <source>
        <strain evidence="3 4">KK4</strain>
    </source>
</reference>
<evidence type="ECO:0000313" key="4">
    <source>
        <dbReference type="Proteomes" id="UP000326994"/>
    </source>
</evidence>
<evidence type="ECO:0000313" key="3">
    <source>
        <dbReference type="EMBL" id="GEQ84835.1"/>
    </source>
</evidence>
<dbReference type="PANTHER" id="PTHR35024">
    <property type="entry name" value="HYPOTHETICAL CYTOSOLIC PROTEIN"/>
    <property type="match status" value="1"/>
</dbReference>
<comment type="similarity">
    <text evidence="1">Belongs to the bactofilin family.</text>
</comment>
<dbReference type="Pfam" id="PF04519">
    <property type="entry name" value="Bactofilin"/>
    <property type="match status" value="1"/>
</dbReference>
<comment type="caution">
    <text evidence="3">The sequence shown here is derived from an EMBL/GenBank/DDBJ whole genome shotgun (WGS) entry which is preliminary data.</text>
</comment>
<dbReference type="PANTHER" id="PTHR35024:SF4">
    <property type="entry name" value="POLYMER-FORMING CYTOSKELETAL PROTEIN"/>
    <property type="match status" value="1"/>
</dbReference>
<name>A0A5J4FXT5_9FLAO</name>
<dbReference type="InterPro" id="IPR007607">
    <property type="entry name" value="BacA/B"/>
</dbReference>
<sequence length="140" mass="14735">MLSDKKNRKPSNVSTEPGANQNRINEGTSITGDIESTGFFRIDGIIKGNVNTPSKVVLGKKGVITGTLNCEQADIEGTFEGTLTVANLLTLRSSAKIIGDVIVGKLAVEPGAEMNATCKMGNGVKSLNNDGKSKKEERIA</sequence>
<protein>
    <recommendedName>
        <fullName evidence="5">Polymer-forming cytoskeletal protein</fullName>
    </recommendedName>
</protein>
<dbReference type="EMBL" id="BKCF01000001">
    <property type="protein sequence ID" value="GEQ84835.1"/>
    <property type="molecule type" value="Genomic_DNA"/>
</dbReference>
<evidence type="ECO:0000256" key="2">
    <source>
        <dbReference type="SAM" id="MobiDB-lite"/>
    </source>
</evidence>
<dbReference type="Proteomes" id="UP000326994">
    <property type="component" value="Unassembled WGS sequence"/>
</dbReference>